<evidence type="ECO:0000313" key="1">
    <source>
        <dbReference type="EMBL" id="AEW87642.1"/>
    </source>
</evidence>
<dbReference type="EMBL" id="JN885137">
    <property type="protein sequence ID" value="AEW87812.1"/>
    <property type="molecule type" value="Genomic_DNA"/>
</dbReference>
<protein>
    <submittedName>
        <fullName evidence="2">JM117</fullName>
    </submittedName>
</protein>
<evidence type="ECO:0000313" key="4">
    <source>
        <dbReference type="Proteomes" id="UP000133219"/>
    </source>
</evidence>
<name>G9JMU5_9GAMA</name>
<sequence length="80" mass="9055">MLTPNISRVWVNVFPREVFRKLKLTSSVMSEYTISGASAFLSRRPRTPASPTLESTLRTGALPWPLICITPFLTMPLMWS</sequence>
<proteinExistence type="predicted"/>
<evidence type="ECO:0000313" key="3">
    <source>
        <dbReference type="Proteomes" id="UP000124292"/>
    </source>
</evidence>
<organism evidence="2 3">
    <name type="scientific">Macaca fuscata rhadinovirus</name>
    <dbReference type="NCBI Taxonomy" id="272551"/>
    <lineage>
        <taxon>Viruses</taxon>
        <taxon>Duplodnaviria</taxon>
        <taxon>Heunggongvirae</taxon>
        <taxon>Peploviricota</taxon>
        <taxon>Herviviricetes</taxon>
        <taxon>Herpesvirales</taxon>
        <taxon>Orthoherpesviridae</taxon>
        <taxon>Gammaherpesvirinae</taxon>
        <taxon>Rhadinovirus</taxon>
        <taxon>Rhadinovirus macacinegamma11</taxon>
        <taxon>macacine gammaherpesvirus 11</taxon>
    </lineage>
</organism>
<dbReference type="EMBL" id="JN885136">
    <property type="protein sequence ID" value="AEW87642.1"/>
    <property type="molecule type" value="Genomic_DNA"/>
</dbReference>
<accession>G9JMU5</accession>
<dbReference type="Proteomes" id="UP000133219">
    <property type="component" value="Segment"/>
</dbReference>
<dbReference type="RefSeq" id="YP_238420.1">
    <property type="nucleotide sequence ID" value="NC_007016.1"/>
</dbReference>
<reference evidence="3 4" key="1">
    <citation type="journal article" date="2013" name="J. Virol.">
        <title>Genomic characterization of Japanese macaque rhadinovirus, a novel herpesvirus isolated from a nonhuman primate with a spontaneous inflammatory demyelinating disease.</title>
        <authorList>
            <person name="Estep R.D."/>
            <person name="Hansen S.G."/>
            <person name="Rogers K.S."/>
            <person name="Axthelm M.K."/>
            <person name="Wong S.W."/>
        </authorList>
    </citation>
    <scope>NUCLEOTIDE SEQUENCE [LARGE SCALE GENOMIC DNA]</scope>
    <source>
        <strain evidence="2">12E2</strain>
        <strain evidence="1">3A1</strain>
    </source>
</reference>
<gene>
    <name evidence="2" type="ORF">JM117</name>
</gene>
<evidence type="ECO:0000313" key="2">
    <source>
        <dbReference type="EMBL" id="AEW87812.1"/>
    </source>
</evidence>
<dbReference type="Proteomes" id="UP000124292">
    <property type="component" value="Genome"/>
</dbReference>
<dbReference type="GeneID" id="3416488"/>
<dbReference type="KEGG" id="vg:3416488"/>